<keyword evidence="5" id="KW-1185">Reference proteome</keyword>
<dbReference type="InterPro" id="IPR045033">
    <property type="entry name" value="PILS1/3/4/5/7"/>
</dbReference>
<dbReference type="GO" id="GO:0080162">
    <property type="term" value="P:endoplasmic reticulum to cytosol auxin transport"/>
    <property type="evidence" value="ECO:0007669"/>
    <property type="project" value="InterPro"/>
</dbReference>
<dbReference type="EMBL" id="KQ991613">
    <property type="protein sequence ID" value="KZV51502.1"/>
    <property type="molecule type" value="Genomic_DNA"/>
</dbReference>
<comment type="subcellular location">
    <subcellularLocation>
        <location evidence="1">Endomembrane system</location>
    </subcellularLocation>
</comment>
<reference evidence="4 5" key="1">
    <citation type="journal article" date="2015" name="Proc. Natl. Acad. Sci. U.S.A.">
        <title>The resurrection genome of Boea hygrometrica: A blueprint for survival of dehydration.</title>
        <authorList>
            <person name="Xiao L."/>
            <person name="Yang G."/>
            <person name="Zhang L."/>
            <person name="Yang X."/>
            <person name="Zhao S."/>
            <person name="Ji Z."/>
            <person name="Zhou Q."/>
            <person name="Hu M."/>
            <person name="Wang Y."/>
            <person name="Chen M."/>
            <person name="Xu Y."/>
            <person name="Jin H."/>
            <person name="Xiao X."/>
            <person name="Hu G."/>
            <person name="Bao F."/>
            <person name="Hu Y."/>
            <person name="Wan P."/>
            <person name="Li L."/>
            <person name="Deng X."/>
            <person name="Kuang T."/>
            <person name="Xiang C."/>
            <person name="Zhu J.K."/>
            <person name="Oliver M.J."/>
            <person name="He Y."/>
        </authorList>
    </citation>
    <scope>NUCLEOTIDE SEQUENCE [LARGE SCALE GENOMIC DNA]</scope>
    <source>
        <strain evidence="5">cv. XS01</strain>
    </source>
</reference>
<evidence type="ECO:0000313" key="5">
    <source>
        <dbReference type="Proteomes" id="UP000250235"/>
    </source>
</evidence>
<protein>
    <submittedName>
        <fullName evidence="4">Uncharacterized protein</fullName>
    </submittedName>
</protein>
<keyword evidence="2" id="KW-0813">Transport</keyword>
<dbReference type="AlphaFoldDB" id="A0A2Z7CWL4"/>
<evidence type="ECO:0000256" key="1">
    <source>
        <dbReference type="ARBA" id="ARBA00004308"/>
    </source>
</evidence>
<keyword evidence="3" id="KW-0812">Transmembrane</keyword>
<dbReference type="GO" id="GO:0012505">
    <property type="term" value="C:endomembrane system"/>
    <property type="evidence" value="ECO:0007669"/>
    <property type="project" value="UniProtKB-SubCell"/>
</dbReference>
<keyword evidence="3" id="KW-0472">Membrane</keyword>
<gene>
    <name evidence="4" type="ORF">F511_35440</name>
</gene>
<name>A0A2Z7CWL4_9LAMI</name>
<dbReference type="OrthoDB" id="191139at2759"/>
<dbReference type="Proteomes" id="UP000250235">
    <property type="component" value="Unassembled WGS sequence"/>
</dbReference>
<accession>A0A2Z7CWL4</accession>
<sequence length="95" mass="10515">MSPPVVGAILGFIFGTITLLRNLMVGDVAPLRVIYDSIKLLGKYDFPNACNIAGTMTQLFEIAQEECSILYFWTYIAATVALTGWSTIFMWILSS</sequence>
<feature type="transmembrane region" description="Helical" evidence="3">
    <location>
        <begin position="6"/>
        <end position="24"/>
    </location>
</feature>
<organism evidence="4 5">
    <name type="scientific">Dorcoceras hygrometricum</name>
    <dbReference type="NCBI Taxonomy" id="472368"/>
    <lineage>
        <taxon>Eukaryota</taxon>
        <taxon>Viridiplantae</taxon>
        <taxon>Streptophyta</taxon>
        <taxon>Embryophyta</taxon>
        <taxon>Tracheophyta</taxon>
        <taxon>Spermatophyta</taxon>
        <taxon>Magnoliopsida</taxon>
        <taxon>eudicotyledons</taxon>
        <taxon>Gunneridae</taxon>
        <taxon>Pentapetalae</taxon>
        <taxon>asterids</taxon>
        <taxon>lamiids</taxon>
        <taxon>Lamiales</taxon>
        <taxon>Gesneriaceae</taxon>
        <taxon>Didymocarpoideae</taxon>
        <taxon>Trichosporeae</taxon>
        <taxon>Loxocarpinae</taxon>
        <taxon>Dorcoceras</taxon>
    </lineage>
</organism>
<evidence type="ECO:0000256" key="3">
    <source>
        <dbReference type="SAM" id="Phobius"/>
    </source>
</evidence>
<feature type="transmembrane region" description="Helical" evidence="3">
    <location>
        <begin position="70"/>
        <end position="93"/>
    </location>
</feature>
<dbReference type="PANTHER" id="PTHR31651">
    <property type="match status" value="1"/>
</dbReference>
<evidence type="ECO:0000313" key="4">
    <source>
        <dbReference type="EMBL" id="KZV51502.1"/>
    </source>
</evidence>
<dbReference type="PANTHER" id="PTHR31651:SF3">
    <property type="entry name" value="PROTEIN PIN-LIKES 7"/>
    <property type="match status" value="1"/>
</dbReference>
<proteinExistence type="predicted"/>
<evidence type="ECO:0000256" key="2">
    <source>
        <dbReference type="ARBA" id="ARBA00022448"/>
    </source>
</evidence>
<keyword evidence="3" id="KW-1133">Transmembrane helix</keyword>